<proteinExistence type="predicted"/>
<sequence length="98" mass="11183">MLKKIKMWVLVALAAAAGYFLLSYHLIYMGESVQFLKKKRLTSAYTFFWAPGKSVEDILSIDTLREAGIGGLLVKAGRLDPKTRQEMESWFAEDPVYY</sequence>
<name>A0A484HML7_9BACT</name>
<dbReference type="EMBL" id="CAACVI010000034">
    <property type="protein sequence ID" value="VEN74541.1"/>
    <property type="molecule type" value="Genomic_DNA"/>
</dbReference>
<dbReference type="AlphaFoldDB" id="A0A484HML7"/>
<gene>
    <name evidence="1" type="ORF">EPICR_40123</name>
</gene>
<reference evidence="1" key="1">
    <citation type="submission" date="2019-01" db="EMBL/GenBank/DDBJ databases">
        <authorList>
            <consortium name="Genoscope - CEA"/>
            <person name="William W."/>
        </authorList>
    </citation>
    <scope>NUCLEOTIDE SEQUENCE</scope>
    <source>
        <strain evidence="1">CR-1</strain>
    </source>
</reference>
<evidence type="ECO:0000313" key="1">
    <source>
        <dbReference type="EMBL" id="VEN74541.1"/>
    </source>
</evidence>
<accession>A0A484HML7</accession>
<protein>
    <submittedName>
        <fullName evidence="1">Uncharacterized protein</fullName>
    </submittedName>
</protein>
<organism evidence="1">
    <name type="scientific">uncultured Desulfobacteraceae bacterium</name>
    <dbReference type="NCBI Taxonomy" id="218296"/>
    <lineage>
        <taxon>Bacteria</taxon>
        <taxon>Pseudomonadati</taxon>
        <taxon>Thermodesulfobacteriota</taxon>
        <taxon>Desulfobacteria</taxon>
        <taxon>Desulfobacterales</taxon>
        <taxon>Desulfobacteraceae</taxon>
        <taxon>environmental samples</taxon>
    </lineage>
</organism>